<comment type="caution">
    <text evidence="2">The sequence shown here is derived from an EMBL/GenBank/DDBJ whole genome shotgun (WGS) entry which is preliminary data.</text>
</comment>
<gene>
    <name evidence="2" type="ORF">DPMN_165153</name>
</gene>
<name>A0A9D4EWK9_DREPO</name>
<organism evidence="2 3">
    <name type="scientific">Dreissena polymorpha</name>
    <name type="common">Zebra mussel</name>
    <name type="synonym">Mytilus polymorpha</name>
    <dbReference type="NCBI Taxonomy" id="45954"/>
    <lineage>
        <taxon>Eukaryota</taxon>
        <taxon>Metazoa</taxon>
        <taxon>Spiralia</taxon>
        <taxon>Lophotrochozoa</taxon>
        <taxon>Mollusca</taxon>
        <taxon>Bivalvia</taxon>
        <taxon>Autobranchia</taxon>
        <taxon>Heteroconchia</taxon>
        <taxon>Euheterodonta</taxon>
        <taxon>Imparidentia</taxon>
        <taxon>Neoheterodontei</taxon>
        <taxon>Myida</taxon>
        <taxon>Dreissenoidea</taxon>
        <taxon>Dreissenidae</taxon>
        <taxon>Dreissena</taxon>
    </lineage>
</organism>
<evidence type="ECO:0000256" key="1">
    <source>
        <dbReference type="SAM" id="MobiDB-lite"/>
    </source>
</evidence>
<accession>A0A9D4EWK9</accession>
<dbReference type="EMBL" id="JAIWYP010000008">
    <property type="protein sequence ID" value="KAH3787034.1"/>
    <property type="molecule type" value="Genomic_DNA"/>
</dbReference>
<feature type="compositionally biased region" description="Basic residues" evidence="1">
    <location>
        <begin position="39"/>
        <end position="51"/>
    </location>
</feature>
<evidence type="ECO:0000313" key="2">
    <source>
        <dbReference type="EMBL" id="KAH3787034.1"/>
    </source>
</evidence>
<reference evidence="2" key="2">
    <citation type="submission" date="2020-11" db="EMBL/GenBank/DDBJ databases">
        <authorList>
            <person name="McCartney M.A."/>
            <person name="Auch B."/>
            <person name="Kono T."/>
            <person name="Mallez S."/>
            <person name="Becker A."/>
            <person name="Gohl D.M."/>
            <person name="Silverstein K.A.T."/>
            <person name="Koren S."/>
            <person name="Bechman K.B."/>
            <person name="Herman A."/>
            <person name="Abrahante J.E."/>
            <person name="Garbe J."/>
        </authorList>
    </citation>
    <scope>NUCLEOTIDE SEQUENCE</scope>
    <source>
        <strain evidence="2">Duluth1</strain>
        <tissue evidence="2">Whole animal</tissue>
    </source>
</reference>
<sequence>MMKVMQRLDDLERKLYDFKNLQPQYDVIESRPQIGGMRKNTRHRTGYRNRGRGFYQVNRIAEDQAQPEENTQQPLN</sequence>
<reference evidence="2" key="1">
    <citation type="journal article" date="2019" name="bioRxiv">
        <title>The Genome of the Zebra Mussel, Dreissena polymorpha: A Resource for Invasive Species Research.</title>
        <authorList>
            <person name="McCartney M.A."/>
            <person name="Auch B."/>
            <person name="Kono T."/>
            <person name="Mallez S."/>
            <person name="Zhang Y."/>
            <person name="Obille A."/>
            <person name="Becker A."/>
            <person name="Abrahante J.E."/>
            <person name="Garbe J."/>
            <person name="Badalamenti J.P."/>
            <person name="Herman A."/>
            <person name="Mangelson H."/>
            <person name="Liachko I."/>
            <person name="Sullivan S."/>
            <person name="Sone E.D."/>
            <person name="Koren S."/>
            <person name="Silverstein K.A.T."/>
            <person name="Beckman K.B."/>
            <person name="Gohl D.M."/>
        </authorList>
    </citation>
    <scope>NUCLEOTIDE SEQUENCE</scope>
    <source>
        <strain evidence="2">Duluth1</strain>
        <tissue evidence="2">Whole animal</tissue>
    </source>
</reference>
<proteinExistence type="predicted"/>
<keyword evidence="3" id="KW-1185">Reference proteome</keyword>
<dbReference type="AlphaFoldDB" id="A0A9D4EWK9"/>
<dbReference type="Proteomes" id="UP000828390">
    <property type="component" value="Unassembled WGS sequence"/>
</dbReference>
<feature type="region of interest" description="Disordered" evidence="1">
    <location>
        <begin position="33"/>
        <end position="54"/>
    </location>
</feature>
<protein>
    <submittedName>
        <fullName evidence="2">Uncharacterized protein</fullName>
    </submittedName>
</protein>
<evidence type="ECO:0000313" key="3">
    <source>
        <dbReference type="Proteomes" id="UP000828390"/>
    </source>
</evidence>